<reference evidence="1" key="2">
    <citation type="journal article" date="2021" name="PeerJ">
        <title>Extensive microbial diversity within the chicken gut microbiome revealed by metagenomics and culture.</title>
        <authorList>
            <person name="Gilroy R."/>
            <person name="Ravi A."/>
            <person name="Getino M."/>
            <person name="Pursley I."/>
            <person name="Horton D.L."/>
            <person name="Alikhan N.F."/>
            <person name="Baker D."/>
            <person name="Gharbi K."/>
            <person name="Hall N."/>
            <person name="Watson M."/>
            <person name="Adriaenssens E.M."/>
            <person name="Foster-Nyarko E."/>
            <person name="Jarju S."/>
            <person name="Secka A."/>
            <person name="Antonio M."/>
            <person name="Oren A."/>
            <person name="Chaudhuri R.R."/>
            <person name="La Ragione R."/>
            <person name="Hildebrand F."/>
            <person name="Pallen M.J."/>
        </authorList>
    </citation>
    <scope>NUCLEOTIDE SEQUENCE</scope>
    <source>
        <strain evidence="1">CHK191-8634</strain>
    </source>
</reference>
<protein>
    <submittedName>
        <fullName evidence="1">HAD family phosphatase</fullName>
    </submittedName>
</protein>
<dbReference type="PANTHER" id="PTHR10000:SF8">
    <property type="entry name" value="HAD SUPERFAMILY HYDROLASE-LIKE, TYPE 3"/>
    <property type="match status" value="1"/>
</dbReference>
<dbReference type="SFLD" id="SFLDG01140">
    <property type="entry name" value="C2.B:_Phosphomannomutase_and_P"/>
    <property type="match status" value="1"/>
</dbReference>
<proteinExistence type="predicted"/>
<evidence type="ECO:0000313" key="1">
    <source>
        <dbReference type="EMBL" id="HIU42749.1"/>
    </source>
</evidence>
<dbReference type="NCBIfam" id="TIGR00099">
    <property type="entry name" value="Cof-subfamily"/>
    <property type="match status" value="1"/>
</dbReference>
<dbReference type="Proteomes" id="UP000824073">
    <property type="component" value="Unassembled WGS sequence"/>
</dbReference>
<dbReference type="Gene3D" id="3.30.1240.10">
    <property type="match status" value="1"/>
</dbReference>
<dbReference type="GO" id="GO:0005829">
    <property type="term" value="C:cytosol"/>
    <property type="evidence" value="ECO:0007669"/>
    <property type="project" value="TreeGrafter"/>
</dbReference>
<dbReference type="NCBIfam" id="TIGR01484">
    <property type="entry name" value="HAD-SF-IIB"/>
    <property type="match status" value="1"/>
</dbReference>
<sequence>MSKFDGYLILSDMDGTLLGDDRQISQENREAVAYFTQNGGRFAVATGRSKAGMEYFLQDIAINAPCVICNGAVVYDFQKKEIVRAEAVGQDGYELALDLAQRFPDAGIEVSVLDGEYVARGSEITRRHFEYVKIPYRPMAPEEIAQPWIKLNLTMDPDKIGEMTAYIDRAYAGRFHAQHSAAYFYEILKPGATKGAGARFVCQYLGIDPDHLFVVGDGQNDVELLQSTRNCYAPENAHPDVLRLHPALLPGNNEHTIAALIKKLDADITR</sequence>
<dbReference type="SUPFAM" id="SSF56784">
    <property type="entry name" value="HAD-like"/>
    <property type="match status" value="1"/>
</dbReference>
<dbReference type="InterPro" id="IPR036412">
    <property type="entry name" value="HAD-like_sf"/>
</dbReference>
<evidence type="ECO:0000313" key="2">
    <source>
        <dbReference type="Proteomes" id="UP000824073"/>
    </source>
</evidence>
<dbReference type="EMBL" id="DVMR01000008">
    <property type="protein sequence ID" value="HIU42749.1"/>
    <property type="molecule type" value="Genomic_DNA"/>
</dbReference>
<gene>
    <name evidence="1" type="ORF">IAB67_00440</name>
</gene>
<organism evidence="1 2">
    <name type="scientific">Candidatus Ventrousia excrementavium</name>
    <dbReference type="NCBI Taxonomy" id="2840961"/>
    <lineage>
        <taxon>Bacteria</taxon>
        <taxon>Bacillati</taxon>
        <taxon>Bacillota</taxon>
        <taxon>Clostridia</taxon>
        <taxon>Eubacteriales</taxon>
        <taxon>Clostridiaceae</taxon>
        <taxon>Clostridiaceae incertae sedis</taxon>
        <taxon>Candidatus Ventrousia</taxon>
    </lineage>
</organism>
<dbReference type="GO" id="GO:0016791">
    <property type="term" value="F:phosphatase activity"/>
    <property type="evidence" value="ECO:0007669"/>
    <property type="project" value="TreeGrafter"/>
</dbReference>
<reference evidence="1" key="1">
    <citation type="submission" date="2020-10" db="EMBL/GenBank/DDBJ databases">
        <authorList>
            <person name="Gilroy R."/>
        </authorList>
    </citation>
    <scope>NUCLEOTIDE SEQUENCE</scope>
    <source>
        <strain evidence="1">CHK191-8634</strain>
    </source>
</reference>
<dbReference type="Pfam" id="PF08282">
    <property type="entry name" value="Hydrolase_3"/>
    <property type="match status" value="1"/>
</dbReference>
<dbReference type="GO" id="GO:0000287">
    <property type="term" value="F:magnesium ion binding"/>
    <property type="evidence" value="ECO:0007669"/>
    <property type="project" value="TreeGrafter"/>
</dbReference>
<name>A0A9D1IVF8_9CLOT</name>
<dbReference type="PANTHER" id="PTHR10000">
    <property type="entry name" value="PHOSPHOSERINE PHOSPHATASE"/>
    <property type="match status" value="1"/>
</dbReference>
<dbReference type="AlphaFoldDB" id="A0A9D1IVF8"/>
<accession>A0A9D1IVF8</accession>
<dbReference type="InterPro" id="IPR023214">
    <property type="entry name" value="HAD_sf"/>
</dbReference>
<dbReference type="SFLD" id="SFLDS00003">
    <property type="entry name" value="Haloacid_Dehalogenase"/>
    <property type="match status" value="1"/>
</dbReference>
<dbReference type="InterPro" id="IPR006379">
    <property type="entry name" value="HAD-SF_hydro_IIB"/>
</dbReference>
<dbReference type="InterPro" id="IPR000150">
    <property type="entry name" value="Cof"/>
</dbReference>
<dbReference type="Gene3D" id="3.40.50.1000">
    <property type="entry name" value="HAD superfamily/HAD-like"/>
    <property type="match status" value="1"/>
</dbReference>
<comment type="caution">
    <text evidence="1">The sequence shown here is derived from an EMBL/GenBank/DDBJ whole genome shotgun (WGS) entry which is preliminary data.</text>
</comment>